<evidence type="ECO:0000313" key="1">
    <source>
        <dbReference type="EMBL" id="KOF85720.1"/>
    </source>
</evidence>
<name>A0A0L8HAD0_OCTBM</name>
<organism evidence="1">
    <name type="scientific">Octopus bimaculoides</name>
    <name type="common">California two-spotted octopus</name>
    <dbReference type="NCBI Taxonomy" id="37653"/>
    <lineage>
        <taxon>Eukaryota</taxon>
        <taxon>Metazoa</taxon>
        <taxon>Spiralia</taxon>
        <taxon>Lophotrochozoa</taxon>
        <taxon>Mollusca</taxon>
        <taxon>Cephalopoda</taxon>
        <taxon>Coleoidea</taxon>
        <taxon>Octopodiformes</taxon>
        <taxon>Octopoda</taxon>
        <taxon>Incirrata</taxon>
        <taxon>Octopodidae</taxon>
        <taxon>Octopus</taxon>
    </lineage>
</organism>
<sequence length="49" mass="5646">MCMYVNWQLYINCVYTPFVAAKYIKPCNITPVQANNKSSSVAIYFCKIC</sequence>
<accession>A0A0L8HAD0</accession>
<dbReference type="EMBL" id="KQ418832">
    <property type="protein sequence ID" value="KOF85720.1"/>
    <property type="molecule type" value="Genomic_DNA"/>
</dbReference>
<gene>
    <name evidence="1" type="ORF">OCBIM_22019892mg</name>
</gene>
<proteinExistence type="predicted"/>
<dbReference type="AlphaFoldDB" id="A0A0L8HAD0"/>
<reference evidence="1" key="1">
    <citation type="submission" date="2015-07" db="EMBL/GenBank/DDBJ databases">
        <title>MeaNS - Measles Nucleotide Surveillance Program.</title>
        <authorList>
            <person name="Tran T."/>
            <person name="Druce J."/>
        </authorList>
    </citation>
    <scope>NUCLEOTIDE SEQUENCE</scope>
    <source>
        <strain evidence="1">UCB-OBI-ISO-001</strain>
        <tissue evidence="1">Gonad</tissue>
    </source>
</reference>
<protein>
    <submittedName>
        <fullName evidence="1">Uncharacterized protein</fullName>
    </submittedName>
</protein>